<dbReference type="InterPro" id="IPR026298">
    <property type="entry name" value="Bcl-2_fam"/>
</dbReference>
<dbReference type="CDD" id="cd06845">
    <property type="entry name" value="Bcl-2_like"/>
    <property type="match status" value="1"/>
</dbReference>
<evidence type="ECO:0000256" key="3">
    <source>
        <dbReference type="SAM" id="MobiDB-lite"/>
    </source>
</evidence>
<dbReference type="PROSITE" id="PS50062">
    <property type="entry name" value="BCL2_FAMILY"/>
    <property type="match status" value="1"/>
</dbReference>
<name>Q5TJD7_SUBDO</name>
<keyword evidence="4" id="KW-0472">Membrane</keyword>
<organism evidence="6">
    <name type="scientific">Suberites domuncula</name>
    <name type="common">Sponge</name>
    <dbReference type="NCBI Taxonomy" id="55567"/>
    <lineage>
        <taxon>Eukaryota</taxon>
        <taxon>Metazoa</taxon>
        <taxon>Porifera</taxon>
        <taxon>Demospongiae</taxon>
        <taxon>Heteroscleromorpha</taxon>
        <taxon>Suberitida</taxon>
        <taxon>Suberitidae</taxon>
        <taxon>Suberites</taxon>
    </lineage>
</organism>
<dbReference type="GO" id="GO:0051400">
    <property type="term" value="F:BH domain binding"/>
    <property type="evidence" value="ECO:0007669"/>
    <property type="project" value="TreeGrafter"/>
</dbReference>
<dbReference type="SMART" id="SM00337">
    <property type="entry name" value="BCL"/>
    <property type="match status" value="1"/>
</dbReference>
<dbReference type="GO" id="GO:0001836">
    <property type="term" value="P:release of cytochrome c from mitochondria"/>
    <property type="evidence" value="ECO:0007669"/>
    <property type="project" value="TreeGrafter"/>
</dbReference>
<evidence type="ECO:0000313" key="6">
    <source>
        <dbReference type="EMBL" id="CAF74919.1"/>
    </source>
</evidence>
<dbReference type="GO" id="GO:0005741">
    <property type="term" value="C:mitochondrial outer membrane"/>
    <property type="evidence" value="ECO:0007669"/>
    <property type="project" value="TreeGrafter"/>
</dbReference>
<dbReference type="InterPro" id="IPR002475">
    <property type="entry name" value="Bcl2-like"/>
</dbReference>
<evidence type="ECO:0000259" key="5">
    <source>
        <dbReference type="SMART" id="SM00337"/>
    </source>
</evidence>
<dbReference type="InterPro" id="IPR036834">
    <property type="entry name" value="Bcl-2-like_sf"/>
</dbReference>
<evidence type="ECO:0000256" key="2">
    <source>
        <dbReference type="ARBA" id="ARBA00022703"/>
    </source>
</evidence>
<dbReference type="Pfam" id="PF00452">
    <property type="entry name" value="Bcl-2"/>
    <property type="match status" value="1"/>
</dbReference>
<feature type="transmembrane region" description="Helical" evidence="4">
    <location>
        <begin position="192"/>
        <end position="213"/>
    </location>
</feature>
<dbReference type="SUPFAM" id="SSF56854">
    <property type="entry name" value="Bcl-2 inhibitors of programmed cell death"/>
    <property type="match status" value="1"/>
</dbReference>
<dbReference type="InterPro" id="IPR046371">
    <property type="entry name" value="Bcl-2_BH1-3"/>
</dbReference>
<dbReference type="PANTHER" id="PTHR11256">
    <property type="entry name" value="BCL-2 RELATED"/>
    <property type="match status" value="1"/>
</dbReference>
<accession>Q5TJD7</accession>
<feature type="domain" description="Bcl-2 Bcl-2 homology region 1-3" evidence="5">
    <location>
        <begin position="76"/>
        <end position="175"/>
    </location>
</feature>
<feature type="compositionally biased region" description="Polar residues" evidence="3">
    <location>
        <begin position="1"/>
        <end position="16"/>
    </location>
</feature>
<dbReference type="Gene3D" id="1.10.437.10">
    <property type="entry name" value="Blc2-like"/>
    <property type="match status" value="1"/>
</dbReference>
<proteinExistence type="evidence at transcript level"/>
<dbReference type="GO" id="GO:0008630">
    <property type="term" value="P:intrinsic apoptotic signaling pathway in response to DNA damage"/>
    <property type="evidence" value="ECO:0007669"/>
    <property type="project" value="TreeGrafter"/>
</dbReference>
<evidence type="ECO:0000256" key="1">
    <source>
        <dbReference type="ARBA" id="ARBA00009458"/>
    </source>
</evidence>
<feature type="region of interest" description="Disordered" evidence="3">
    <location>
        <begin position="1"/>
        <end position="26"/>
    </location>
</feature>
<protein>
    <submittedName>
        <fullName evidence="6">Bcl-2 homology protein</fullName>
    </submittedName>
</protein>
<keyword evidence="4" id="KW-0812">Transmembrane</keyword>
<keyword evidence="2" id="KW-0053">Apoptosis</keyword>
<keyword evidence="4" id="KW-1133">Transmembrane helix</keyword>
<dbReference type="PRINTS" id="PR01862">
    <property type="entry name" value="BCL2FAMILY"/>
</dbReference>
<gene>
    <name evidence="6" type="primary">bhp2</name>
</gene>
<comment type="similarity">
    <text evidence="1">Belongs to the Bcl-2 family.</text>
</comment>
<dbReference type="GO" id="GO:0042981">
    <property type="term" value="P:regulation of apoptotic process"/>
    <property type="evidence" value="ECO:0007669"/>
    <property type="project" value="InterPro"/>
</dbReference>
<dbReference type="AlphaFoldDB" id="Q5TJD7"/>
<dbReference type="EMBL" id="AJ632074">
    <property type="protein sequence ID" value="CAF74919.1"/>
    <property type="molecule type" value="mRNA"/>
</dbReference>
<sequence>MTTESPSLHGSSGGNNNRERVDNNYGLPDDMTIDNEHIEELARSYIVNLLRREGLNHIADQFAPVGSTRANGYQLIERIVCQLEDERSQQFIDILRGLEIDQQNLRITYQTIVGEIFNDGVHWGRIVAFLVFSGHLAVHCARSNGLENRVRDVVEWTEAEMRLRVHQWVEDRGGWEAFIQHFDRNTLWNFDLSTIAVSAAMIAALFAAGLFTVKRFLS</sequence>
<reference evidence="6" key="1">
    <citation type="journal article" date="2004" name="Immunogenetics">
        <title>Allograft rejection in the mixed cell reaction system of the demosponge Suberites domuncula is controlled by differential expression of apoptotic genes.</title>
        <authorList>
            <person name="Wiens M."/>
            <person name="Perovic-Ottstadt S."/>
            <person name="Muller I.M."/>
            <person name="Muller W.E."/>
        </authorList>
    </citation>
    <scope>NUCLEOTIDE SEQUENCE</scope>
</reference>
<evidence type="ECO:0000256" key="4">
    <source>
        <dbReference type="SAM" id="Phobius"/>
    </source>
</evidence>
<dbReference type="GO" id="GO:0097192">
    <property type="term" value="P:extrinsic apoptotic signaling pathway in absence of ligand"/>
    <property type="evidence" value="ECO:0007669"/>
    <property type="project" value="TreeGrafter"/>
</dbReference>